<name>A0ABS3H8F4_9ENTE</name>
<keyword evidence="2" id="KW-1133">Transmembrane helix</keyword>
<dbReference type="RefSeq" id="WP_206903560.1">
    <property type="nucleotide sequence ID" value="NZ_JAFLVT010000008.1"/>
</dbReference>
<keyword evidence="4" id="KW-0808">Transferase</keyword>
<dbReference type="SUPFAM" id="SSF56112">
    <property type="entry name" value="Protein kinase-like (PK-like)"/>
    <property type="match status" value="1"/>
</dbReference>
<keyword evidence="4" id="KW-0418">Kinase</keyword>
<dbReference type="EMBL" id="JAFLVT010000008">
    <property type="protein sequence ID" value="MBO0449453.1"/>
    <property type="molecule type" value="Genomic_DNA"/>
</dbReference>
<accession>A0ABS3H8F4</accession>
<keyword evidence="5" id="KW-1185">Reference proteome</keyword>
<organism evidence="4 5">
    <name type="scientific">Candidatus Enterococcus myersii</name>
    <dbReference type="NCBI Taxonomy" id="2815322"/>
    <lineage>
        <taxon>Bacteria</taxon>
        <taxon>Bacillati</taxon>
        <taxon>Bacillota</taxon>
        <taxon>Bacilli</taxon>
        <taxon>Lactobacillales</taxon>
        <taxon>Enterococcaceae</taxon>
        <taxon>Enterococcus</taxon>
    </lineage>
</organism>
<dbReference type="Proteomes" id="UP000664256">
    <property type="component" value="Unassembled WGS sequence"/>
</dbReference>
<keyword evidence="2" id="KW-0812">Transmembrane</keyword>
<dbReference type="InterPro" id="IPR050154">
    <property type="entry name" value="UbiB_kinase"/>
</dbReference>
<evidence type="ECO:0000313" key="4">
    <source>
        <dbReference type="EMBL" id="MBO0449453.1"/>
    </source>
</evidence>
<dbReference type="InterPro" id="IPR011009">
    <property type="entry name" value="Kinase-like_dom_sf"/>
</dbReference>
<feature type="transmembrane region" description="Helical" evidence="2">
    <location>
        <begin position="547"/>
        <end position="568"/>
    </location>
</feature>
<sequence length="573" mass="65155">MSQEVSKKKRLQMIVKIFTKYKVIQNFTQQKNPDAVRTAFEELGPTFIKIGQMLSVRTDLLSPAYIKAFKSLQDNVKSDDFSEVKALLESEWELAISDIFTEFEEQAFASASIGQAHRATLKSGQKVVVKVQHPGIISAINVDLALFEKAIPLFAKIPETKVIDLRSVLREVKTSLDNETDFLKESKNAARFYKNNNDWHEVKVPQVFPEYCTKKVIVLEFMSGKSLRYLLEAPKNEIAYENVSNQALKKKIGLLLVESFMKQVFEDGFFHADPHPGNLFLQLLNPNIENLATERVGRFGPFGSEATWKTKTQLPPYRVVYLDFGMMGNLDDNLRGKLTDTVIALYTQDTAAVAQAVLRLCRQEGPFDEYRFHDELEQFLVEYYHLSLKEIDLQQVLSQVIGICNANNLQMDQAVTMLIKAFGTLEGVVEELDPELSMMEVLQNFAQKYFFKQFDLKEEAKRQGLNLFKNLRSLPKLPEKISNALDTVSNGKSRVNLEINDQKQILDRLEAMVNRIVVALVLAAVILSSSLLVVSSPDAQPKFVDNLGLFGYIAAFVTILLLSLSYLYRRFKK</sequence>
<dbReference type="CDD" id="cd05121">
    <property type="entry name" value="ABC1_ADCK3-like"/>
    <property type="match status" value="1"/>
</dbReference>
<evidence type="ECO:0000256" key="1">
    <source>
        <dbReference type="ARBA" id="ARBA00009670"/>
    </source>
</evidence>
<comment type="similarity">
    <text evidence="1">Belongs to the protein kinase superfamily. ADCK protein kinase family.</text>
</comment>
<comment type="caution">
    <text evidence="4">The sequence shown here is derived from an EMBL/GenBank/DDBJ whole genome shotgun (WGS) entry which is preliminary data.</text>
</comment>
<dbReference type="GO" id="GO:0016301">
    <property type="term" value="F:kinase activity"/>
    <property type="evidence" value="ECO:0007669"/>
    <property type="project" value="UniProtKB-KW"/>
</dbReference>
<evidence type="ECO:0000256" key="2">
    <source>
        <dbReference type="SAM" id="Phobius"/>
    </source>
</evidence>
<evidence type="ECO:0000313" key="5">
    <source>
        <dbReference type="Proteomes" id="UP000664256"/>
    </source>
</evidence>
<evidence type="ECO:0000259" key="3">
    <source>
        <dbReference type="Pfam" id="PF03109"/>
    </source>
</evidence>
<dbReference type="Pfam" id="PF03109">
    <property type="entry name" value="ABC1"/>
    <property type="match status" value="1"/>
</dbReference>
<protein>
    <submittedName>
        <fullName evidence="4">AarF/ABC1/UbiB kinase family protein</fullName>
    </submittedName>
</protein>
<dbReference type="PANTHER" id="PTHR10566">
    <property type="entry name" value="CHAPERONE-ACTIVITY OF BC1 COMPLEX CABC1 -RELATED"/>
    <property type="match status" value="1"/>
</dbReference>
<feature type="domain" description="ABC1 atypical kinase-like" evidence="3">
    <location>
        <begin position="72"/>
        <end position="356"/>
    </location>
</feature>
<gene>
    <name evidence="4" type="ORF">JZO76_07855</name>
</gene>
<proteinExistence type="inferred from homology"/>
<keyword evidence="2" id="KW-0472">Membrane</keyword>
<reference evidence="4 5" key="1">
    <citation type="submission" date="2021-03" db="EMBL/GenBank/DDBJ databases">
        <title>Enterococcal diversity collection.</title>
        <authorList>
            <person name="Gilmore M.S."/>
            <person name="Schwartzman J."/>
            <person name="Van Tyne D."/>
            <person name="Martin M."/>
            <person name="Earl A.M."/>
            <person name="Manson A.L."/>
            <person name="Straub T."/>
            <person name="Salamzade R."/>
            <person name="Saavedra J."/>
            <person name="Lebreton F."/>
            <person name="Prichula J."/>
            <person name="Schaufler K."/>
            <person name="Gaca A."/>
            <person name="Sgardioli B."/>
            <person name="Wagenaar J."/>
            <person name="Strong T."/>
        </authorList>
    </citation>
    <scope>NUCLEOTIDE SEQUENCE [LARGE SCALE GENOMIC DNA]</scope>
    <source>
        <strain evidence="4 5">MJM12</strain>
    </source>
</reference>
<feature type="transmembrane region" description="Helical" evidence="2">
    <location>
        <begin position="516"/>
        <end position="535"/>
    </location>
</feature>
<dbReference type="PANTHER" id="PTHR10566:SF113">
    <property type="entry name" value="PROTEIN ACTIVITY OF BC1 COMPLEX KINASE 7, CHLOROPLASTIC"/>
    <property type="match status" value="1"/>
</dbReference>
<dbReference type="InterPro" id="IPR004147">
    <property type="entry name" value="ABC1_dom"/>
</dbReference>